<dbReference type="EMBL" id="CP013213">
    <property type="protein sequence ID" value="AMC92912.1"/>
    <property type="molecule type" value="Genomic_DNA"/>
</dbReference>
<dbReference type="SUPFAM" id="SSF53850">
    <property type="entry name" value="Periplasmic binding protein-like II"/>
    <property type="match status" value="1"/>
</dbReference>
<evidence type="ECO:0000313" key="5">
    <source>
        <dbReference type="Proteomes" id="UP000063781"/>
    </source>
</evidence>
<dbReference type="Proteomes" id="UP000063781">
    <property type="component" value="Chromosome"/>
</dbReference>
<keyword evidence="5" id="KW-1185">Reference proteome</keyword>
<dbReference type="PROSITE" id="PS51257">
    <property type="entry name" value="PROKAR_LIPOPROTEIN"/>
    <property type="match status" value="1"/>
</dbReference>
<dbReference type="STRING" id="1514105.AOC36_02600"/>
<proteinExistence type="predicted"/>
<dbReference type="OrthoDB" id="9811552at2"/>
<sequence>MKKYLSICLALVAVVLTGCGSGNGAQEESHVAKIKEAGKLVLLTEATFPPFEYQDSSDKAVDGVAGVDIEFGKLLAEKLGVELEVLNLDFGTLVPSLQSGKGDLIAAGMSVQPDRAAIVDFSTSYYENGLYIIVPANSDIATKDDLVGKSIAVQQGTTANDIALGIENSNVMEFKGMVEAGLSVASGRSDASIADLLPATVITKNEPSLKVLSEPLTSESTALAVPKGSDFIELVNETIKEVKESGQLQAWFDQHYDAVVIEE</sequence>
<protein>
    <recommendedName>
        <fullName evidence="3">Solute-binding protein family 3/N-terminal domain-containing protein</fullName>
    </recommendedName>
</protein>
<dbReference type="Pfam" id="PF00497">
    <property type="entry name" value="SBP_bac_3"/>
    <property type="match status" value="1"/>
</dbReference>
<evidence type="ECO:0000256" key="1">
    <source>
        <dbReference type="ARBA" id="ARBA00022729"/>
    </source>
</evidence>
<feature type="signal peptide" evidence="2">
    <location>
        <begin position="1"/>
        <end position="24"/>
    </location>
</feature>
<dbReference type="RefSeq" id="WP_067631043.1">
    <property type="nucleotide sequence ID" value="NZ_CP013213.1"/>
</dbReference>
<accession>A0A109UGN2</accession>
<evidence type="ECO:0000259" key="3">
    <source>
        <dbReference type="SMART" id="SM00062"/>
    </source>
</evidence>
<evidence type="ECO:0000313" key="4">
    <source>
        <dbReference type="EMBL" id="AMC92912.1"/>
    </source>
</evidence>
<organism evidence="4 5">
    <name type="scientific">Erysipelothrix larvae</name>
    <dbReference type="NCBI Taxonomy" id="1514105"/>
    <lineage>
        <taxon>Bacteria</taxon>
        <taxon>Bacillati</taxon>
        <taxon>Bacillota</taxon>
        <taxon>Erysipelotrichia</taxon>
        <taxon>Erysipelotrichales</taxon>
        <taxon>Erysipelotrichaceae</taxon>
        <taxon>Erysipelothrix</taxon>
    </lineage>
</organism>
<dbReference type="AlphaFoldDB" id="A0A109UGN2"/>
<dbReference type="KEGG" id="erl:AOC36_02600"/>
<feature type="domain" description="Solute-binding protein family 3/N-terminal" evidence="3">
    <location>
        <begin position="39"/>
        <end position="259"/>
    </location>
</feature>
<gene>
    <name evidence="4" type="ORF">AOC36_02600</name>
</gene>
<evidence type="ECO:0000256" key="2">
    <source>
        <dbReference type="SAM" id="SignalP"/>
    </source>
</evidence>
<dbReference type="InterPro" id="IPR001638">
    <property type="entry name" value="Solute-binding_3/MltF_N"/>
</dbReference>
<name>A0A109UGN2_9FIRM</name>
<dbReference type="PANTHER" id="PTHR35936:SF17">
    <property type="entry name" value="ARGININE-BINDING EXTRACELLULAR PROTEIN ARTP"/>
    <property type="match status" value="1"/>
</dbReference>
<reference evidence="4 5" key="1">
    <citation type="submission" date="2015-10" db="EMBL/GenBank/DDBJ databases">
        <title>Erysipelothrix larvae sp. LV19 isolated from the larval gut of the rhinoceros beetle, Trypoxylus dichotomus.</title>
        <authorList>
            <person name="Lim S."/>
            <person name="Kim B.-C."/>
        </authorList>
    </citation>
    <scope>NUCLEOTIDE SEQUENCE [LARGE SCALE GENOMIC DNA]</scope>
    <source>
        <strain evidence="4 5">LV19</strain>
    </source>
</reference>
<keyword evidence="1 2" id="KW-0732">Signal</keyword>
<dbReference type="Gene3D" id="3.40.190.10">
    <property type="entry name" value="Periplasmic binding protein-like II"/>
    <property type="match status" value="2"/>
</dbReference>
<dbReference type="SMART" id="SM00062">
    <property type="entry name" value="PBPb"/>
    <property type="match status" value="1"/>
</dbReference>
<dbReference type="PANTHER" id="PTHR35936">
    <property type="entry name" value="MEMBRANE-BOUND LYTIC MUREIN TRANSGLYCOSYLASE F"/>
    <property type="match status" value="1"/>
</dbReference>
<feature type="chain" id="PRO_5038355848" description="Solute-binding protein family 3/N-terminal domain-containing protein" evidence="2">
    <location>
        <begin position="25"/>
        <end position="263"/>
    </location>
</feature>